<gene>
    <name evidence="2" type="ORF">ACFS6J_11845</name>
</gene>
<evidence type="ECO:0000313" key="2">
    <source>
        <dbReference type="EMBL" id="MFD2962482.1"/>
    </source>
</evidence>
<proteinExistence type="predicted"/>
<dbReference type="Proteomes" id="UP001597560">
    <property type="component" value="Unassembled WGS sequence"/>
</dbReference>
<dbReference type="EMBL" id="JBHUPA010000007">
    <property type="protein sequence ID" value="MFD2962482.1"/>
    <property type="molecule type" value="Genomic_DNA"/>
</dbReference>
<name>A0ABW6AZK6_9SPHI</name>
<comment type="caution">
    <text evidence="2">The sequence shown here is derived from an EMBL/GenBank/DDBJ whole genome shotgun (WGS) entry which is preliminary data.</text>
</comment>
<dbReference type="RefSeq" id="WP_377610693.1">
    <property type="nucleotide sequence ID" value="NZ_JBHUPA010000007.1"/>
</dbReference>
<evidence type="ECO:0000313" key="3">
    <source>
        <dbReference type="Proteomes" id="UP001597560"/>
    </source>
</evidence>
<feature type="chain" id="PRO_5046519839" evidence="1">
    <location>
        <begin position="21"/>
        <end position="99"/>
    </location>
</feature>
<sequence length="99" mass="11466">MKILFILFTFLQIFALPSFAQLVSTKDSADYIFKTFQYPIRSMYAGNSPQSMENLQQELRFGLNQQHIFMMRSLKSACAPGGTDTSTRYFNEVPFIIYI</sequence>
<protein>
    <submittedName>
        <fullName evidence="2">Uncharacterized protein</fullName>
    </submittedName>
</protein>
<feature type="signal peptide" evidence="1">
    <location>
        <begin position="1"/>
        <end position="20"/>
    </location>
</feature>
<accession>A0ABW6AZK6</accession>
<keyword evidence="3" id="KW-1185">Reference proteome</keyword>
<reference evidence="3" key="1">
    <citation type="journal article" date="2019" name="Int. J. Syst. Evol. Microbiol.">
        <title>The Global Catalogue of Microorganisms (GCM) 10K type strain sequencing project: providing services to taxonomists for standard genome sequencing and annotation.</title>
        <authorList>
            <consortium name="The Broad Institute Genomics Platform"/>
            <consortium name="The Broad Institute Genome Sequencing Center for Infectious Disease"/>
            <person name="Wu L."/>
            <person name="Ma J."/>
        </authorList>
    </citation>
    <scope>NUCLEOTIDE SEQUENCE [LARGE SCALE GENOMIC DNA]</scope>
    <source>
        <strain evidence="3">KCTC 23098</strain>
    </source>
</reference>
<keyword evidence="1" id="KW-0732">Signal</keyword>
<organism evidence="2 3">
    <name type="scientific">Olivibacter jilunii</name>
    <dbReference type="NCBI Taxonomy" id="985016"/>
    <lineage>
        <taxon>Bacteria</taxon>
        <taxon>Pseudomonadati</taxon>
        <taxon>Bacteroidota</taxon>
        <taxon>Sphingobacteriia</taxon>
        <taxon>Sphingobacteriales</taxon>
        <taxon>Sphingobacteriaceae</taxon>
        <taxon>Olivibacter</taxon>
    </lineage>
</organism>
<evidence type="ECO:0000256" key="1">
    <source>
        <dbReference type="SAM" id="SignalP"/>
    </source>
</evidence>